<reference evidence="1 2" key="1">
    <citation type="submission" date="2024-05" db="EMBL/GenBank/DDBJ databases">
        <title>Genetic variation in Jamaican populations of the coffee berry borer (Hypothenemus hampei).</title>
        <authorList>
            <person name="Errbii M."/>
            <person name="Myrie A."/>
        </authorList>
    </citation>
    <scope>NUCLEOTIDE SEQUENCE [LARGE SCALE GENOMIC DNA]</scope>
    <source>
        <strain evidence="1">JA-Hopewell-2020-01-JO</strain>
        <tissue evidence="1">Whole body</tissue>
    </source>
</reference>
<dbReference type="Proteomes" id="UP001566132">
    <property type="component" value="Unassembled WGS sequence"/>
</dbReference>
<accession>A0ABD1F1L1</accession>
<protein>
    <submittedName>
        <fullName evidence="1">Uncharacterized protein</fullName>
    </submittedName>
</protein>
<proteinExistence type="predicted"/>
<evidence type="ECO:0000313" key="2">
    <source>
        <dbReference type="Proteomes" id="UP001566132"/>
    </source>
</evidence>
<evidence type="ECO:0000313" key="1">
    <source>
        <dbReference type="EMBL" id="KAL1505829.1"/>
    </source>
</evidence>
<dbReference type="AlphaFoldDB" id="A0ABD1F1L1"/>
<gene>
    <name evidence="1" type="ORF">ABEB36_005301</name>
</gene>
<organism evidence="1 2">
    <name type="scientific">Hypothenemus hampei</name>
    <name type="common">Coffee berry borer</name>
    <dbReference type="NCBI Taxonomy" id="57062"/>
    <lineage>
        <taxon>Eukaryota</taxon>
        <taxon>Metazoa</taxon>
        <taxon>Ecdysozoa</taxon>
        <taxon>Arthropoda</taxon>
        <taxon>Hexapoda</taxon>
        <taxon>Insecta</taxon>
        <taxon>Pterygota</taxon>
        <taxon>Neoptera</taxon>
        <taxon>Endopterygota</taxon>
        <taxon>Coleoptera</taxon>
        <taxon>Polyphaga</taxon>
        <taxon>Cucujiformia</taxon>
        <taxon>Curculionidae</taxon>
        <taxon>Scolytinae</taxon>
        <taxon>Hypothenemus</taxon>
    </lineage>
</organism>
<sequence length="817" mass="94924">MDQADKFDDVVLRYKKVDSSSWHWTFLQAKHKIDTARDMVTVTALTHPDGEFSLSKYFVSFFRIKTNPDFANDHLADFILCTNTKLDFSESNKHKKDNTPTQTANKYNENIRKWKTCFVKDTLEKESVLYCDEFKSVSVHKLHDTAFKQFLSLIWNNLLAASENSKLIGDLDLVRQSLVYVGIVANKFKILSVTEEIQNVNEKSTKEILKSLATTVLSLEKEFKGAKKNKKLYGYKNTILGIDFSAFADAYQIFNAPRSQHKSQVVTELKNIGSCINQALLKAEDFLKRNCSDALLKIKKLQEDISSLRTMIMQCSDSEQLEKILQSFPVYKELLSNKCLNEFQEIIKNPHLSIETCKRTILEELGVAISELLIIQVTLNLPTLESYLNEFEYPNVDELNILIKQEFREKFHLIDADLLTDSFERQVLEWFVEFNKGRSTVLSKERGDLFFESLRKQMVSLLVAGIHKQYLEKLQNYNLRFQNSRNPVDDFFDSEEQILHVSTHSTTLGTYKVLQKVELLDQYKYQDSFICLPSSDFSIRKTRHVVTEAFSYPNKFSLIVIDCRRYSFDNNDFDLKRLTLKTLNGYSDSTNFDQLTNNSKNMILNKTVCLQNKNVPLNNLLDHHSAQFVFDEMFLQKFMEENLIQLGDGNAFLSLDYNSDIYIPRHLFLQRLNNAVFTYTREHLLKLGIRNEIVLFPRNTHRILIGEYLEDSFVWKDYSGMCPEIEKSLTNEDFIAKLDTNQKIFILATNPGMGKSTFITSLATKVKHFNTHFWVLEINLNDHAFDRQLLTEGENRRNTNVKGVYKLKMNLGIYATT</sequence>
<name>A0ABD1F1L1_HYPHA</name>
<keyword evidence="2" id="KW-1185">Reference proteome</keyword>
<dbReference type="EMBL" id="JBDJPC010000004">
    <property type="protein sequence ID" value="KAL1505829.1"/>
    <property type="molecule type" value="Genomic_DNA"/>
</dbReference>
<comment type="caution">
    <text evidence="1">The sequence shown here is derived from an EMBL/GenBank/DDBJ whole genome shotgun (WGS) entry which is preliminary data.</text>
</comment>